<feature type="non-terminal residue" evidence="1">
    <location>
        <position position="1"/>
    </location>
</feature>
<dbReference type="EMBL" id="CAAE01007545">
    <property type="protein sequence ID" value="CAF90430.1"/>
    <property type="molecule type" value="Genomic_DNA"/>
</dbReference>
<gene>
    <name evidence="1" type="ORF">GSTENG00004704001</name>
</gene>
<comment type="caution">
    <text evidence="1">The sequence shown here is derived from an EMBL/GenBank/DDBJ whole genome shotgun (WGS) entry which is preliminary data.</text>
</comment>
<feature type="non-terminal residue" evidence="1">
    <location>
        <position position="35"/>
    </location>
</feature>
<sequence>AFAGAERFVDIVGFAMGNICKRKFGKLYRDEARRL</sequence>
<reference evidence="1" key="2">
    <citation type="submission" date="2004-02" db="EMBL/GenBank/DDBJ databases">
        <authorList>
            <consortium name="Genoscope"/>
            <consortium name="Whitehead Institute Centre for Genome Research"/>
        </authorList>
    </citation>
    <scope>NUCLEOTIDE SEQUENCE</scope>
</reference>
<dbReference type="KEGG" id="tng:GSTEN00004704G001"/>
<evidence type="ECO:0000313" key="1">
    <source>
        <dbReference type="EMBL" id="CAF90430.1"/>
    </source>
</evidence>
<name>Q4T9K2_TETNG</name>
<dbReference type="AlphaFoldDB" id="Q4T9K2"/>
<protein>
    <submittedName>
        <fullName evidence="1">(spotted green pufferfish) hypothetical protein</fullName>
    </submittedName>
</protein>
<reference evidence="1" key="1">
    <citation type="journal article" date="2004" name="Nature">
        <title>Genome duplication in the teleost fish Tetraodon nigroviridis reveals the early vertebrate proto-karyotype.</title>
        <authorList>
            <person name="Jaillon O."/>
            <person name="Aury J.-M."/>
            <person name="Brunet F."/>
            <person name="Petit J.-L."/>
            <person name="Stange-Thomann N."/>
            <person name="Mauceli E."/>
            <person name="Bouneau L."/>
            <person name="Fischer C."/>
            <person name="Ozouf-Costaz C."/>
            <person name="Bernot A."/>
            <person name="Nicaud S."/>
            <person name="Jaffe D."/>
            <person name="Fisher S."/>
            <person name="Lutfalla G."/>
            <person name="Dossat C."/>
            <person name="Segurens B."/>
            <person name="Dasilva C."/>
            <person name="Salanoubat M."/>
            <person name="Levy M."/>
            <person name="Boudet N."/>
            <person name="Castellano S."/>
            <person name="Anthouard V."/>
            <person name="Jubin C."/>
            <person name="Castelli V."/>
            <person name="Katinka M."/>
            <person name="Vacherie B."/>
            <person name="Biemont C."/>
            <person name="Skalli Z."/>
            <person name="Cattolico L."/>
            <person name="Poulain J."/>
            <person name="De Berardinis V."/>
            <person name="Cruaud C."/>
            <person name="Duprat S."/>
            <person name="Brottier P."/>
            <person name="Coutanceau J.-P."/>
            <person name="Gouzy J."/>
            <person name="Parra G."/>
            <person name="Lardier G."/>
            <person name="Chapple C."/>
            <person name="McKernan K.J."/>
            <person name="McEwan P."/>
            <person name="Bosak S."/>
            <person name="Kellis M."/>
            <person name="Volff J.-N."/>
            <person name="Guigo R."/>
            <person name="Zody M.C."/>
            <person name="Mesirov J."/>
            <person name="Lindblad-Toh K."/>
            <person name="Birren B."/>
            <person name="Nusbaum C."/>
            <person name="Kahn D."/>
            <person name="Robinson-Rechavi M."/>
            <person name="Laudet V."/>
            <person name="Schachter V."/>
            <person name="Quetier F."/>
            <person name="Saurin W."/>
            <person name="Scarpelli C."/>
            <person name="Wincker P."/>
            <person name="Lander E.S."/>
            <person name="Weissenbach J."/>
            <person name="Roest Crollius H."/>
        </authorList>
    </citation>
    <scope>NUCLEOTIDE SEQUENCE [LARGE SCALE GENOMIC DNA]</scope>
</reference>
<proteinExistence type="predicted"/>
<organism evidence="1">
    <name type="scientific">Tetraodon nigroviridis</name>
    <name type="common">Spotted green pufferfish</name>
    <name type="synonym">Chelonodon nigroviridis</name>
    <dbReference type="NCBI Taxonomy" id="99883"/>
    <lineage>
        <taxon>Eukaryota</taxon>
        <taxon>Metazoa</taxon>
        <taxon>Chordata</taxon>
        <taxon>Craniata</taxon>
        <taxon>Vertebrata</taxon>
        <taxon>Euteleostomi</taxon>
        <taxon>Actinopterygii</taxon>
        <taxon>Neopterygii</taxon>
        <taxon>Teleostei</taxon>
        <taxon>Neoteleostei</taxon>
        <taxon>Acanthomorphata</taxon>
        <taxon>Eupercaria</taxon>
        <taxon>Tetraodontiformes</taxon>
        <taxon>Tetradontoidea</taxon>
        <taxon>Tetraodontidae</taxon>
        <taxon>Tetraodon</taxon>
    </lineage>
</organism>
<accession>Q4T9K2</accession>